<dbReference type="Proteomes" id="UP000077266">
    <property type="component" value="Unassembled WGS sequence"/>
</dbReference>
<evidence type="ECO:0000256" key="2">
    <source>
        <dbReference type="ARBA" id="ARBA00023239"/>
    </source>
</evidence>
<keyword evidence="4" id="KW-1185">Reference proteome</keyword>
<protein>
    <recommendedName>
        <fullName evidence="5">Phosphatidylserine decarboxylase-related protein</fullName>
    </recommendedName>
</protein>
<dbReference type="STRING" id="1314781.A0A165B9M9"/>
<keyword evidence="1" id="KW-0210">Decarboxylase</keyword>
<dbReference type="GO" id="GO:0004609">
    <property type="term" value="F:phosphatidylserine decarboxylase activity"/>
    <property type="evidence" value="ECO:0007669"/>
    <property type="project" value="InterPro"/>
</dbReference>
<accession>A0A165B9M9</accession>
<proteinExistence type="predicted"/>
<dbReference type="PANTHER" id="PTHR10067:SF13">
    <property type="entry name" value="PHOSPHATIDYLSERINE DECARBOXYLASE"/>
    <property type="match status" value="1"/>
</dbReference>
<dbReference type="GO" id="GO:0008654">
    <property type="term" value="P:phospholipid biosynthetic process"/>
    <property type="evidence" value="ECO:0007669"/>
    <property type="project" value="InterPro"/>
</dbReference>
<evidence type="ECO:0008006" key="5">
    <source>
        <dbReference type="Google" id="ProtNLM"/>
    </source>
</evidence>
<dbReference type="Pfam" id="PF02666">
    <property type="entry name" value="PS_Dcarbxylase"/>
    <property type="match status" value="1"/>
</dbReference>
<feature type="non-terminal residue" evidence="3">
    <location>
        <position position="365"/>
    </location>
</feature>
<dbReference type="AlphaFoldDB" id="A0A165B9M9"/>
<dbReference type="OrthoDB" id="5973539at2759"/>
<dbReference type="InterPro" id="IPR003817">
    <property type="entry name" value="PS_Dcarbxylase"/>
</dbReference>
<sequence length="365" mass="40851">MHTPIVQKLVDYLDSDSSFKQAFQNSFTLAYATGLDEFKEYDVHCVDDYLNFMDVYVNWVPSENFKGDNVYMHICLFYFIIDLPPVREFQSPIDPSSKSPWRWMSEWLIEYAQAMGQWMDSPESISPESIQTFYRAPNYHMEDYPVPAEGWKTFNDFFARHIDASLRPISDPTDDRVIVSPADCTFDGTWEINDPGADITTFDVKGVPWSIAQLLDDMDMGALFAGGIFTHSFLSPTDYHRQHAPVSGTVVCAKVVPGLCYLEVVLQESKSRSSGMKLGMHRHLRSTGDAKTGQRVLPMPAGEPGLEAPDSPGYQFLQARGVIIIDNPVLGLVAVLPMGMAQVSSVVLSVKEGDALQKGQEISCF</sequence>
<gene>
    <name evidence="3" type="ORF">EXIGLDRAFT_434018</name>
</gene>
<evidence type="ECO:0000313" key="4">
    <source>
        <dbReference type="Proteomes" id="UP000077266"/>
    </source>
</evidence>
<dbReference type="InParanoid" id="A0A165B9M9"/>
<organism evidence="3 4">
    <name type="scientific">Exidia glandulosa HHB12029</name>
    <dbReference type="NCBI Taxonomy" id="1314781"/>
    <lineage>
        <taxon>Eukaryota</taxon>
        <taxon>Fungi</taxon>
        <taxon>Dikarya</taxon>
        <taxon>Basidiomycota</taxon>
        <taxon>Agaricomycotina</taxon>
        <taxon>Agaricomycetes</taxon>
        <taxon>Auriculariales</taxon>
        <taxon>Exidiaceae</taxon>
        <taxon>Exidia</taxon>
    </lineage>
</organism>
<keyword evidence="2" id="KW-0456">Lyase</keyword>
<dbReference type="PANTHER" id="PTHR10067">
    <property type="entry name" value="PHOSPHATIDYLSERINE DECARBOXYLASE"/>
    <property type="match status" value="1"/>
</dbReference>
<evidence type="ECO:0000256" key="1">
    <source>
        <dbReference type="ARBA" id="ARBA00022793"/>
    </source>
</evidence>
<evidence type="ECO:0000313" key="3">
    <source>
        <dbReference type="EMBL" id="KZV80137.1"/>
    </source>
</evidence>
<name>A0A165B9M9_EXIGL</name>
<reference evidence="3 4" key="1">
    <citation type="journal article" date="2016" name="Mol. Biol. Evol.">
        <title>Comparative Genomics of Early-Diverging Mushroom-Forming Fungi Provides Insights into the Origins of Lignocellulose Decay Capabilities.</title>
        <authorList>
            <person name="Nagy L.G."/>
            <person name="Riley R."/>
            <person name="Tritt A."/>
            <person name="Adam C."/>
            <person name="Daum C."/>
            <person name="Floudas D."/>
            <person name="Sun H."/>
            <person name="Yadav J.S."/>
            <person name="Pangilinan J."/>
            <person name="Larsson K.H."/>
            <person name="Matsuura K."/>
            <person name="Barry K."/>
            <person name="Labutti K."/>
            <person name="Kuo R."/>
            <person name="Ohm R.A."/>
            <person name="Bhattacharya S.S."/>
            <person name="Shirouzu T."/>
            <person name="Yoshinaga Y."/>
            <person name="Martin F.M."/>
            <person name="Grigoriev I.V."/>
            <person name="Hibbett D.S."/>
        </authorList>
    </citation>
    <scope>NUCLEOTIDE SEQUENCE [LARGE SCALE GENOMIC DNA]</scope>
    <source>
        <strain evidence="3 4">HHB12029</strain>
    </source>
</reference>
<dbReference type="EMBL" id="KV426518">
    <property type="protein sequence ID" value="KZV80137.1"/>
    <property type="molecule type" value="Genomic_DNA"/>
</dbReference>